<evidence type="ECO:0000256" key="7">
    <source>
        <dbReference type="RuleBase" id="RU364112"/>
    </source>
</evidence>
<gene>
    <name evidence="9" type="ORF">DFR46_0686</name>
</gene>
<dbReference type="GO" id="GO:0046872">
    <property type="term" value="F:metal ion binding"/>
    <property type="evidence" value="ECO:0007669"/>
    <property type="project" value="UniProtKB-KW"/>
</dbReference>
<keyword evidence="10" id="KW-1185">Reference proteome</keyword>
<evidence type="ECO:0000256" key="3">
    <source>
        <dbReference type="ARBA" id="ARBA00022723"/>
    </source>
</evidence>
<keyword evidence="3 7" id="KW-0479">Metal-binding</keyword>
<accession>A0A3D9FF28</accession>
<dbReference type="AlphaFoldDB" id="A0A3D9FF28"/>
<keyword evidence="5" id="KW-0201">Cytochrome c-type biogenesis</keyword>
<evidence type="ECO:0000313" key="10">
    <source>
        <dbReference type="Proteomes" id="UP000256310"/>
    </source>
</evidence>
<evidence type="ECO:0000259" key="8">
    <source>
        <dbReference type="Pfam" id="PF03918"/>
    </source>
</evidence>
<keyword evidence="7" id="KW-0812">Transmembrane</keyword>
<evidence type="ECO:0000256" key="2">
    <source>
        <dbReference type="ARBA" id="ARBA00022617"/>
    </source>
</evidence>
<evidence type="ECO:0000256" key="1">
    <source>
        <dbReference type="ARBA" id="ARBA00010342"/>
    </source>
</evidence>
<dbReference type="PANTHER" id="PTHR47870">
    <property type="entry name" value="CYTOCHROME C-TYPE BIOGENESIS PROTEIN CCMH"/>
    <property type="match status" value="1"/>
</dbReference>
<comment type="caution">
    <text evidence="9">The sequence shown here is derived from an EMBL/GenBank/DDBJ whole genome shotgun (WGS) entry which is preliminary data.</text>
</comment>
<reference evidence="9 10" key="1">
    <citation type="submission" date="2018-07" db="EMBL/GenBank/DDBJ databases">
        <title>Genomic Encyclopedia of Type Strains, Phase IV (KMG-IV): sequencing the most valuable type-strain genomes for metagenomic binning, comparative biology and taxonomic classification.</title>
        <authorList>
            <person name="Goeker M."/>
        </authorList>
    </citation>
    <scope>NUCLEOTIDE SEQUENCE [LARGE SCALE GENOMIC DNA]</scope>
    <source>
        <strain evidence="9 10">DSM 26725</strain>
    </source>
</reference>
<feature type="transmembrane region" description="Helical" evidence="7">
    <location>
        <begin position="111"/>
        <end position="128"/>
    </location>
</feature>
<feature type="signal peptide" evidence="7">
    <location>
        <begin position="1"/>
        <end position="20"/>
    </location>
</feature>
<dbReference type="CDD" id="cd16378">
    <property type="entry name" value="CcmH_N"/>
    <property type="match status" value="1"/>
</dbReference>
<protein>
    <recommendedName>
        <fullName evidence="7">Cytochrome c-type biogenesis protein</fullName>
    </recommendedName>
</protein>
<feature type="domain" description="CcmH/CycL/Ccl2/NrfF N-terminal" evidence="8">
    <location>
        <begin position="24"/>
        <end position="138"/>
    </location>
</feature>
<dbReference type="PANTHER" id="PTHR47870:SF1">
    <property type="entry name" value="CYTOCHROME C-TYPE BIOGENESIS PROTEIN CCMH"/>
    <property type="match status" value="1"/>
</dbReference>
<dbReference type="Pfam" id="PF03918">
    <property type="entry name" value="CcmH"/>
    <property type="match status" value="1"/>
</dbReference>
<dbReference type="InterPro" id="IPR038297">
    <property type="entry name" value="CcmH/CycL/NrfF/Ccl2_sf"/>
</dbReference>
<keyword evidence="6 7" id="KW-0408">Iron</keyword>
<name>A0A3D9FF28_9SPHN</name>
<dbReference type="InterPro" id="IPR051263">
    <property type="entry name" value="C-type_cytochrome_biogenesis"/>
</dbReference>
<keyword evidence="4 7" id="KW-0732">Signal</keyword>
<evidence type="ECO:0000256" key="6">
    <source>
        <dbReference type="ARBA" id="ARBA00023004"/>
    </source>
</evidence>
<keyword evidence="7" id="KW-1133">Transmembrane helix</keyword>
<dbReference type="GO" id="GO:0017004">
    <property type="term" value="P:cytochrome complex assembly"/>
    <property type="evidence" value="ECO:0007669"/>
    <property type="project" value="UniProtKB-KW"/>
</dbReference>
<feature type="chain" id="PRO_5017494487" description="Cytochrome c-type biogenesis protein" evidence="7">
    <location>
        <begin position="21"/>
        <end position="139"/>
    </location>
</feature>
<comment type="similarity">
    <text evidence="1 7">Belongs to the CcmH/CycL/Ccl2/NrfF family.</text>
</comment>
<organism evidence="9 10">
    <name type="scientific">Parasphingopyxis lamellibrachiae</name>
    <dbReference type="NCBI Taxonomy" id="680125"/>
    <lineage>
        <taxon>Bacteria</taxon>
        <taxon>Pseudomonadati</taxon>
        <taxon>Pseudomonadota</taxon>
        <taxon>Alphaproteobacteria</taxon>
        <taxon>Sphingomonadales</taxon>
        <taxon>Sphingomonadaceae</taxon>
        <taxon>Parasphingopyxis</taxon>
    </lineage>
</organism>
<dbReference type="Proteomes" id="UP000256310">
    <property type="component" value="Unassembled WGS sequence"/>
</dbReference>
<evidence type="ECO:0000313" key="9">
    <source>
        <dbReference type="EMBL" id="RED15686.1"/>
    </source>
</evidence>
<dbReference type="GO" id="GO:0005886">
    <property type="term" value="C:plasma membrane"/>
    <property type="evidence" value="ECO:0007669"/>
    <property type="project" value="TreeGrafter"/>
</dbReference>
<evidence type="ECO:0000256" key="4">
    <source>
        <dbReference type="ARBA" id="ARBA00022729"/>
    </source>
</evidence>
<evidence type="ECO:0000256" key="5">
    <source>
        <dbReference type="ARBA" id="ARBA00022748"/>
    </source>
</evidence>
<comment type="function">
    <text evidence="7">Possible subunit of a heme lyase.</text>
</comment>
<keyword evidence="7" id="KW-0472">Membrane</keyword>
<dbReference type="InterPro" id="IPR005616">
    <property type="entry name" value="CcmH/CycL/Ccl2/NrfF_N"/>
</dbReference>
<keyword evidence="2 7" id="KW-0349">Heme</keyword>
<sequence>MIRGLVLLFLAAFLTGPVHGQSRMAEAEWANQQLPDPADEAEAKALMESLRCLVCQGQSIADSDADMASDMRALVRRRIAAGEEPEDIRAWLVERYGRWITYDPPMDAVTWPLWLLPLLFVGFGVWLARGRFRSRKRES</sequence>
<dbReference type="RefSeq" id="WP_211306367.1">
    <property type="nucleotide sequence ID" value="NZ_QRDP01000004.1"/>
</dbReference>
<dbReference type="EMBL" id="QRDP01000004">
    <property type="protein sequence ID" value="RED15686.1"/>
    <property type="molecule type" value="Genomic_DNA"/>
</dbReference>
<proteinExistence type="inferred from homology"/>
<dbReference type="Gene3D" id="1.10.8.640">
    <property type="entry name" value="Cytochrome C biogenesis protein"/>
    <property type="match status" value="1"/>
</dbReference>